<evidence type="ECO:0000313" key="12">
    <source>
        <dbReference type="EMBL" id="KXS09674.1"/>
    </source>
</evidence>
<feature type="domain" description="Proteasome activator complex subunit 4 C-terminal" evidence="9">
    <location>
        <begin position="1818"/>
        <end position="1902"/>
    </location>
</feature>
<evidence type="ECO:0000256" key="4">
    <source>
        <dbReference type="ARBA" id="ARBA00022490"/>
    </source>
</evidence>
<protein>
    <recommendedName>
        <fullName evidence="14">ARM repeat-containing protein</fullName>
    </recommendedName>
</protein>
<evidence type="ECO:0000259" key="9">
    <source>
        <dbReference type="Pfam" id="PF11919"/>
    </source>
</evidence>
<evidence type="ECO:0000259" key="10">
    <source>
        <dbReference type="Pfam" id="PF16507"/>
    </source>
</evidence>
<name>A0A138ZYT8_GONPJ</name>
<dbReference type="GO" id="GO:0016504">
    <property type="term" value="F:peptidase activator activity"/>
    <property type="evidence" value="ECO:0007669"/>
    <property type="project" value="InterPro"/>
</dbReference>
<evidence type="ECO:0008006" key="14">
    <source>
        <dbReference type="Google" id="ProtNLM"/>
    </source>
</evidence>
<dbReference type="InterPro" id="IPR035309">
    <property type="entry name" value="PSME4"/>
</dbReference>
<dbReference type="Pfam" id="PF23096">
    <property type="entry name" value="HEAT_PSME4"/>
    <property type="match status" value="1"/>
</dbReference>
<dbReference type="Pfam" id="PF16507">
    <property type="entry name" value="HEAT_PSME4_mid"/>
    <property type="match status" value="1"/>
</dbReference>
<dbReference type="Proteomes" id="UP000070544">
    <property type="component" value="Unassembled WGS sequence"/>
</dbReference>
<evidence type="ECO:0000256" key="8">
    <source>
        <dbReference type="ARBA" id="ARBA00023242"/>
    </source>
</evidence>
<sequence length="1902" mass="212833">MALDAPFDWNRSLPYLTKQEHDLEVATLLDDIKTGLAVSLLARDYAPGGTKWIKQLERFLDLKFPLSRDDRVKFVQVLYEVVVNPNVDPPIIERYAECCAKLLAKEDLLPTDALELDWQPMWNVMKTAILPKQRERSAGSNPQHIGAVVKMIKEARRYFPPSATVPILSTILPYFTQHNIFTVLLVQGSLALFLPTHTVPTAPKELLNEEGGLKCAFFWVPTVLDMMKLTPSLPQGASLELLSRLAKDQVGKPDLVGWTKEDVAFLLTATLREMELPVGTGQAGASAGAGGVLAGMMGGRGGGSGLGGSMFGDRNDQFESLARLLVNLIYPSRTITPASTASPSTPLSSSGGSVAELDVLDSLKTLLQSIESYYHPSNGGKWSRGLNKFLHFLAREFLARWRRERLPCTTPGHLRLTRDIRDEFTTIIKAPALLAIFGKDSTAVNEASSALKCLAWLAPNVILPPLLELLSSSISSTEATQRVIAAIDVLSHIAPAFVSRSNFPRGAKYLLELLDITLPGLDINDPRKSTATLRFITHVALYVPFADATKASPLPKHSPTEAPQKVSLVEGETEGDFMLVDVETRTAATSNETHSDGDSDAQDDLARESTTGFEDWVVKFLDRAFQMLDNLPQNFHASTRYNSEDNVLQLLVYAIEVVFGQLSPDLHCIALERVYRFARERTIVNATKQIGVIASLTGLGWGAENVLDKFLPTTAEMIQSELESGAGSQWATSEEPRQSDITLHWWQSIAHHLVQNVGPAILRHRTLLDQLMDQTIRESVSARAYQWSAKLLRHTILSLTGTYPNEVYSLNPNEWNDANFASLRWGATYKPSEVEVNWHTPSQDELAWAKELIKKWSSLALGKLTEMMAQTKDTVATKAFGQEFVKWIVVLRNVIQGVAFVQSQSVLKESSEGGYSGHTSSLSGNHVLNDAEIDSLFSEFGVVLHKVAEWTKSARPDDVECGKAIIKAIRVYVSDRGMYRTKYFNIRKGWRYQKDALKAAGHRWEYPRYIYVMRLYLQHLNRLRVNGLFMPLTETSKTLVDDLVDLSLTRYPDIRNEAFGALLACVRTFPSRKYHVLPKLFEALKRVKNEDTEEMSDRVKGALNLINTSSFRRVYTRDWEFRKDFTLGLIHLQHIEKPQIQDLIRKVFVEFTVETSDLSIRIPVLSENTIKKVRALASTDVAPTVTIASNKVVEKENRNLRAVTELGNELIQNIRDPQLHWRFHSMAVAFLELQFRDDSPLQLNAVKLCFEGVTSEVEAIRGASLPAMTRILYLLKKRSEIEENGFSISREVTTEIGSIELQSSDWTASYLSSEKSRTSSYFSDKTRSGWYCWPRALKVYKYSDVSPPPAWPYFDPSSNDSLEYLATAFADSSFWTKFASFISQEVTGRDGFAVAAGFNVSTAKFFKSTFEIFEDRFVGAVRPTIAEFAANYQDKNKQRAAAEMLGGLVRGSKHWSSHSLDAMWSWVGPLVQQTLQNCTVESTIYWDSFLRYVLNNRDPKRVQPILNFVLSWRLDANSQSFFTESKKLYILKTVLNTVNWRLREISLPAIQSIVSAVAHPYKQVRDALGTVMNELLQLRWSVSEPSPVLLLKRNLRETNSGPIVDSDVAQIVKNLLAQLDGWRTTALGQRSKGHVGPTDYGNAAKTVLNWQLQSLVGMRVAGTYPYVSEMLPQLFLAQDFDDQDLQILATVTLSSFGRLPQPPWLVTDVLAFLINQISSSESWHVRSRTLPLLQVVFFQNLFLLTEEQKRNTLQAVSALLTDSQLEVRQLASVTLSGMLRLSSVSTVSAFECTFATTLSTTKGKGSKSTISPAALVLRHSAVLGLSAIVQAFPYGVPDFVPDILVKLANTIGDPAPIGPTSKKALSNFKRTHHDTWHEDVEKFTPEQLDVLSDFFVGENYYA</sequence>
<evidence type="ECO:0000313" key="13">
    <source>
        <dbReference type="Proteomes" id="UP000070544"/>
    </source>
</evidence>
<dbReference type="EMBL" id="KQ965855">
    <property type="protein sequence ID" value="KXS09674.1"/>
    <property type="molecule type" value="Genomic_DNA"/>
</dbReference>
<keyword evidence="8" id="KW-0539">Nucleus</keyword>
<dbReference type="InterPro" id="IPR016024">
    <property type="entry name" value="ARM-type_fold"/>
</dbReference>
<evidence type="ECO:0000256" key="5">
    <source>
        <dbReference type="ARBA" id="ARBA00022737"/>
    </source>
</evidence>
<dbReference type="GO" id="GO:0005634">
    <property type="term" value="C:nucleus"/>
    <property type="evidence" value="ECO:0007669"/>
    <property type="project" value="UniProtKB-SubCell"/>
</dbReference>
<dbReference type="OrthoDB" id="17907at2759"/>
<proteinExistence type="inferred from homology"/>
<dbReference type="GO" id="GO:0006281">
    <property type="term" value="P:DNA repair"/>
    <property type="evidence" value="ECO:0007669"/>
    <property type="project" value="UniProtKB-KW"/>
</dbReference>
<dbReference type="PANTHER" id="PTHR32170:SF3">
    <property type="entry name" value="PROTEASOME ACTIVATOR COMPLEX SUBUNIT 4"/>
    <property type="match status" value="1"/>
</dbReference>
<feature type="domain" description="Proteasome activator Blm10 middle HEAT repeats region" evidence="10">
    <location>
        <begin position="363"/>
        <end position="900"/>
    </location>
</feature>
<evidence type="ECO:0000256" key="2">
    <source>
        <dbReference type="ARBA" id="ARBA00004496"/>
    </source>
</evidence>
<evidence type="ECO:0000256" key="3">
    <source>
        <dbReference type="ARBA" id="ARBA00005739"/>
    </source>
</evidence>
<gene>
    <name evidence="12" type="ORF">M427DRAFT_75194</name>
</gene>
<keyword evidence="7" id="KW-0234">DNA repair</keyword>
<dbReference type="GO" id="GO:0010499">
    <property type="term" value="P:proteasomal ubiquitin-independent protein catabolic process"/>
    <property type="evidence" value="ECO:0007669"/>
    <property type="project" value="TreeGrafter"/>
</dbReference>
<dbReference type="GO" id="GO:0005829">
    <property type="term" value="C:cytosol"/>
    <property type="evidence" value="ECO:0007669"/>
    <property type="project" value="TreeGrafter"/>
</dbReference>
<dbReference type="InterPro" id="IPR055455">
    <property type="entry name" value="HEAT_PSME4"/>
</dbReference>
<comment type="subcellular location">
    <subcellularLocation>
        <location evidence="2">Cytoplasm</location>
    </subcellularLocation>
    <subcellularLocation>
        <location evidence="1">Nucleus</location>
    </subcellularLocation>
</comment>
<dbReference type="GO" id="GO:0070628">
    <property type="term" value="F:proteasome binding"/>
    <property type="evidence" value="ECO:0007669"/>
    <property type="project" value="InterPro"/>
</dbReference>
<evidence type="ECO:0000256" key="1">
    <source>
        <dbReference type="ARBA" id="ARBA00004123"/>
    </source>
</evidence>
<organism evidence="12 13">
    <name type="scientific">Gonapodya prolifera (strain JEL478)</name>
    <name type="common">Monoblepharis prolifera</name>
    <dbReference type="NCBI Taxonomy" id="1344416"/>
    <lineage>
        <taxon>Eukaryota</taxon>
        <taxon>Fungi</taxon>
        <taxon>Fungi incertae sedis</taxon>
        <taxon>Chytridiomycota</taxon>
        <taxon>Chytridiomycota incertae sedis</taxon>
        <taxon>Monoblepharidomycetes</taxon>
        <taxon>Monoblepharidales</taxon>
        <taxon>Gonapodyaceae</taxon>
        <taxon>Gonapodya</taxon>
    </lineage>
</organism>
<keyword evidence="6" id="KW-0227">DNA damage</keyword>
<evidence type="ECO:0000259" key="11">
    <source>
        <dbReference type="Pfam" id="PF23096"/>
    </source>
</evidence>
<dbReference type="SUPFAM" id="SSF48371">
    <property type="entry name" value="ARM repeat"/>
    <property type="match status" value="2"/>
</dbReference>
<dbReference type="InterPro" id="IPR021843">
    <property type="entry name" value="PSME4_C"/>
</dbReference>
<dbReference type="Pfam" id="PF11919">
    <property type="entry name" value="PSME4_C"/>
    <property type="match status" value="1"/>
</dbReference>
<dbReference type="InterPro" id="IPR032430">
    <property type="entry name" value="Blm10_mid"/>
</dbReference>
<accession>A0A138ZYT8</accession>
<evidence type="ECO:0000256" key="6">
    <source>
        <dbReference type="ARBA" id="ARBA00022763"/>
    </source>
</evidence>
<comment type="similarity">
    <text evidence="3">Belongs to the BLM10 family.</text>
</comment>
<keyword evidence="5" id="KW-0677">Repeat</keyword>
<feature type="domain" description="Proteasome activator complex subunit 4-like HEAT repeat-like" evidence="11">
    <location>
        <begin position="1313"/>
        <end position="1532"/>
    </location>
</feature>
<keyword evidence="4" id="KW-0963">Cytoplasm</keyword>
<dbReference type="OMA" id="ECTQLVP"/>
<reference evidence="12 13" key="1">
    <citation type="journal article" date="2015" name="Genome Biol. Evol.">
        <title>Phylogenomic analyses indicate that early fungi evolved digesting cell walls of algal ancestors of land plants.</title>
        <authorList>
            <person name="Chang Y."/>
            <person name="Wang S."/>
            <person name="Sekimoto S."/>
            <person name="Aerts A.L."/>
            <person name="Choi C."/>
            <person name="Clum A."/>
            <person name="LaButti K.M."/>
            <person name="Lindquist E.A."/>
            <person name="Yee Ngan C."/>
            <person name="Ohm R.A."/>
            <person name="Salamov A.A."/>
            <person name="Grigoriev I.V."/>
            <person name="Spatafora J.W."/>
            <person name="Berbee M.L."/>
        </authorList>
    </citation>
    <scope>NUCLEOTIDE SEQUENCE [LARGE SCALE GENOMIC DNA]</scope>
    <source>
        <strain evidence="12 13">JEL478</strain>
    </source>
</reference>
<keyword evidence="13" id="KW-1185">Reference proteome</keyword>
<dbReference type="STRING" id="1344416.A0A138ZYT8"/>
<evidence type="ECO:0000256" key="7">
    <source>
        <dbReference type="ARBA" id="ARBA00023204"/>
    </source>
</evidence>
<dbReference type="PANTHER" id="PTHR32170">
    <property type="entry name" value="PROTEASOME ACTIVATOR COMPLEX SUBUNIT 4"/>
    <property type="match status" value="1"/>
</dbReference>